<organism evidence="8 9">
    <name type="scientific">Nonomuraea solani</name>
    <dbReference type="NCBI Taxonomy" id="1144553"/>
    <lineage>
        <taxon>Bacteria</taxon>
        <taxon>Bacillati</taxon>
        <taxon>Actinomycetota</taxon>
        <taxon>Actinomycetes</taxon>
        <taxon>Streptosporangiales</taxon>
        <taxon>Streptosporangiaceae</taxon>
        <taxon>Nonomuraea</taxon>
    </lineage>
</organism>
<evidence type="ECO:0000256" key="5">
    <source>
        <dbReference type="ARBA" id="ARBA00023136"/>
    </source>
</evidence>
<dbReference type="GO" id="GO:0031460">
    <property type="term" value="P:glycine betaine transport"/>
    <property type="evidence" value="ECO:0007669"/>
    <property type="project" value="TreeGrafter"/>
</dbReference>
<feature type="transmembrane region" description="Helical" evidence="6">
    <location>
        <begin position="193"/>
        <end position="212"/>
    </location>
</feature>
<gene>
    <name evidence="8" type="ORF">SAMN05444920_103497</name>
</gene>
<dbReference type="GO" id="GO:0055085">
    <property type="term" value="P:transmembrane transport"/>
    <property type="evidence" value="ECO:0007669"/>
    <property type="project" value="InterPro"/>
</dbReference>
<accession>A0A1H6BM36</accession>
<dbReference type="Gene3D" id="1.10.3720.10">
    <property type="entry name" value="MetI-like"/>
    <property type="match status" value="1"/>
</dbReference>
<evidence type="ECO:0000256" key="2">
    <source>
        <dbReference type="ARBA" id="ARBA00022448"/>
    </source>
</evidence>
<comment type="subcellular location">
    <subcellularLocation>
        <location evidence="6">Cell membrane</location>
        <topology evidence="6">Multi-pass membrane protein</topology>
    </subcellularLocation>
    <subcellularLocation>
        <location evidence="1">Membrane</location>
        <topology evidence="1">Multi-pass membrane protein</topology>
    </subcellularLocation>
</comment>
<evidence type="ECO:0000256" key="3">
    <source>
        <dbReference type="ARBA" id="ARBA00022692"/>
    </source>
</evidence>
<comment type="similarity">
    <text evidence="6">Belongs to the binding-protein-dependent transport system permease family.</text>
</comment>
<dbReference type="InterPro" id="IPR035906">
    <property type="entry name" value="MetI-like_sf"/>
</dbReference>
<feature type="transmembrane region" description="Helical" evidence="6">
    <location>
        <begin position="224"/>
        <end position="245"/>
    </location>
</feature>
<keyword evidence="5 6" id="KW-0472">Membrane</keyword>
<dbReference type="AlphaFoldDB" id="A0A1H6BM36"/>
<feature type="domain" description="ABC transmembrane type-1" evidence="7">
    <location>
        <begin position="64"/>
        <end position="245"/>
    </location>
</feature>
<dbReference type="PROSITE" id="PS50928">
    <property type="entry name" value="ABC_TM1"/>
    <property type="match status" value="1"/>
</dbReference>
<dbReference type="RefSeq" id="WP_103956163.1">
    <property type="nucleotide sequence ID" value="NZ_FNVT01000003.1"/>
</dbReference>
<dbReference type="InterPro" id="IPR051204">
    <property type="entry name" value="ABC_transp_perm/SBD"/>
</dbReference>
<dbReference type="OrthoDB" id="9801163at2"/>
<reference evidence="8 9" key="1">
    <citation type="submission" date="2016-10" db="EMBL/GenBank/DDBJ databases">
        <authorList>
            <person name="de Groot N.N."/>
        </authorList>
    </citation>
    <scope>NUCLEOTIDE SEQUENCE [LARGE SCALE GENOMIC DNA]</scope>
    <source>
        <strain evidence="8 9">CGMCC 4.7037</strain>
    </source>
</reference>
<evidence type="ECO:0000256" key="1">
    <source>
        <dbReference type="ARBA" id="ARBA00004141"/>
    </source>
</evidence>
<evidence type="ECO:0000313" key="8">
    <source>
        <dbReference type="EMBL" id="SEG61779.1"/>
    </source>
</evidence>
<feature type="transmembrane region" description="Helical" evidence="6">
    <location>
        <begin position="70"/>
        <end position="94"/>
    </location>
</feature>
<proteinExistence type="inferred from homology"/>
<keyword evidence="4 6" id="KW-1133">Transmembrane helix</keyword>
<evidence type="ECO:0000259" key="7">
    <source>
        <dbReference type="PROSITE" id="PS50928"/>
    </source>
</evidence>
<protein>
    <submittedName>
        <fullName evidence="8">Osmoprotectant transport system permease protein</fullName>
    </submittedName>
</protein>
<evidence type="ECO:0000256" key="6">
    <source>
        <dbReference type="RuleBase" id="RU363032"/>
    </source>
</evidence>
<name>A0A1H6BM36_9ACTN</name>
<feature type="transmembrane region" description="Helical" evidence="6">
    <location>
        <begin position="31"/>
        <end position="50"/>
    </location>
</feature>
<dbReference type="Pfam" id="PF00528">
    <property type="entry name" value="BPD_transp_1"/>
    <property type="match status" value="1"/>
</dbReference>
<dbReference type="GO" id="GO:0005886">
    <property type="term" value="C:plasma membrane"/>
    <property type="evidence" value="ECO:0007669"/>
    <property type="project" value="UniProtKB-SubCell"/>
</dbReference>
<evidence type="ECO:0000256" key="4">
    <source>
        <dbReference type="ARBA" id="ARBA00022989"/>
    </source>
</evidence>
<dbReference type="InterPro" id="IPR000515">
    <property type="entry name" value="MetI-like"/>
</dbReference>
<dbReference type="EMBL" id="FNVT01000003">
    <property type="protein sequence ID" value="SEG61779.1"/>
    <property type="molecule type" value="Genomic_DNA"/>
</dbReference>
<dbReference type="PANTHER" id="PTHR30177">
    <property type="entry name" value="GLYCINE BETAINE/L-PROLINE TRANSPORT SYSTEM PERMEASE PROTEIN PROW"/>
    <property type="match status" value="1"/>
</dbReference>
<keyword evidence="2 6" id="KW-0813">Transport</keyword>
<keyword evidence="3 6" id="KW-0812">Transmembrane</keyword>
<dbReference type="PANTHER" id="PTHR30177:SF4">
    <property type="entry name" value="OSMOPROTECTANT IMPORT PERMEASE PROTEIN OSMW"/>
    <property type="match status" value="1"/>
</dbReference>
<dbReference type="CDD" id="cd06261">
    <property type="entry name" value="TM_PBP2"/>
    <property type="match status" value="1"/>
</dbReference>
<dbReference type="SUPFAM" id="SSF161098">
    <property type="entry name" value="MetI-like"/>
    <property type="match status" value="1"/>
</dbReference>
<dbReference type="FunFam" id="1.10.3720.10:FF:000001">
    <property type="entry name" value="Glycine betaine ABC transporter, permease"/>
    <property type="match status" value="1"/>
</dbReference>
<dbReference type="Proteomes" id="UP000236732">
    <property type="component" value="Unassembled WGS sequence"/>
</dbReference>
<sequence>MTVESAAAKEATTPEPDIGRSWHVVLPPLCYLAVAVAMVVYTQVVPLDGIESGSLNLTFILRRTWEHIQLVFYSTVLVLAVALPLGVLLTRRALLKATPFVMVLANLGQATPSVGMVVLLAVLFQIGFWTAVAALFAYSLLPTLRNTMVGLEQVDPRLIDAGRGIGMSAAGVLFKVELPMAAPVILSGVRTTLVLNVGTAGIAAFIGAGGLGDLITTGVSTQRNLVLITGCVLIAVLALLIDWLGGLAQRYLAPKGLS</sequence>
<keyword evidence="9" id="KW-1185">Reference proteome</keyword>
<evidence type="ECO:0000313" key="9">
    <source>
        <dbReference type="Proteomes" id="UP000236732"/>
    </source>
</evidence>
<feature type="transmembrane region" description="Helical" evidence="6">
    <location>
        <begin position="114"/>
        <end position="138"/>
    </location>
</feature>